<reference evidence="1 2" key="1">
    <citation type="submission" date="2018-07" db="EMBL/GenBank/DDBJ databases">
        <title>Genome sequencing of Runella.</title>
        <authorList>
            <person name="Baek M.-G."/>
            <person name="Yi H."/>
        </authorList>
    </citation>
    <scope>NUCLEOTIDE SEQUENCE [LARGE SCALE GENOMIC DNA]</scope>
    <source>
        <strain evidence="1 2">HYN0085</strain>
    </source>
</reference>
<accession>A0A344TK58</accession>
<gene>
    <name evidence="1" type="ORF">DR864_15360</name>
</gene>
<dbReference type="EMBL" id="CP030850">
    <property type="protein sequence ID" value="AXE19029.1"/>
    <property type="molecule type" value="Genomic_DNA"/>
</dbReference>
<protein>
    <submittedName>
        <fullName evidence="1">SusD/RagB family nutrient-binding outer membrane lipoprotein</fullName>
    </submittedName>
</protein>
<dbReference type="InterPro" id="IPR011990">
    <property type="entry name" value="TPR-like_helical_dom_sf"/>
</dbReference>
<dbReference type="InterPro" id="IPR041662">
    <property type="entry name" value="SusD-like_2"/>
</dbReference>
<organism evidence="1 2">
    <name type="scientific">Runella rosea</name>
    <dbReference type="NCBI Taxonomy" id="2259595"/>
    <lineage>
        <taxon>Bacteria</taxon>
        <taxon>Pseudomonadati</taxon>
        <taxon>Bacteroidota</taxon>
        <taxon>Cytophagia</taxon>
        <taxon>Cytophagales</taxon>
        <taxon>Spirosomataceae</taxon>
        <taxon>Runella</taxon>
    </lineage>
</organism>
<evidence type="ECO:0000313" key="2">
    <source>
        <dbReference type="Proteomes" id="UP000251993"/>
    </source>
</evidence>
<sequence length="480" mass="53480">MKKYISCFLVVTLVGLGSCTNDFEKINVNPVAPVDVQPELLFRKVLFDYADQMSYEGFVAGNLLGQLFTAIDFNLFDRHSLTEAQYGGNPWSFLYENLRDNEILLAKSRSNPAYAVYEGPALIYKAYLTGVLTDLYGDVPYSQSLKGKEGNVAPVYDAQRDIYLGKDGIIDNLTKAVSIITAYKGAQALQGDIIFGGNLSAWRKLANSLKFKYLMRVSAQENVAAELAKIYTAGDYIKLPSENAVYQFTASQPNNFRMATARVGDFNLFIMSETVEEILTKLNDPRRQIFFRPTANNANVYKGLLNGPDASKLSISVGNYSFAGRIFREEAGKLKANFLTSFEVNFLMAEAAEKGFINADAKQLYETGVTQAFDYWGATLPDTYLKTAPAAYELNGANPVEQIITQKWLANIINGYEGWIEYRRTGFPKLKSISASLNQNLIPVRMPYPTTEDALNNANFRAAASKTNNNSVNSPVWWDK</sequence>
<dbReference type="KEGG" id="run:DR864_15360"/>
<dbReference type="SUPFAM" id="SSF48452">
    <property type="entry name" value="TPR-like"/>
    <property type="match status" value="1"/>
</dbReference>
<dbReference type="Gene3D" id="1.25.40.390">
    <property type="match status" value="1"/>
</dbReference>
<dbReference type="OrthoDB" id="843771at2"/>
<keyword evidence="2" id="KW-1185">Reference proteome</keyword>
<dbReference type="RefSeq" id="WP_114067809.1">
    <property type="nucleotide sequence ID" value="NZ_CP030850.1"/>
</dbReference>
<dbReference type="AlphaFoldDB" id="A0A344TK58"/>
<proteinExistence type="predicted"/>
<dbReference type="Proteomes" id="UP000251993">
    <property type="component" value="Chromosome"/>
</dbReference>
<dbReference type="PROSITE" id="PS51257">
    <property type="entry name" value="PROKAR_LIPOPROTEIN"/>
    <property type="match status" value="1"/>
</dbReference>
<dbReference type="Pfam" id="PF12771">
    <property type="entry name" value="SusD-like_2"/>
    <property type="match status" value="1"/>
</dbReference>
<keyword evidence="1" id="KW-0449">Lipoprotein</keyword>
<evidence type="ECO:0000313" key="1">
    <source>
        <dbReference type="EMBL" id="AXE19029.1"/>
    </source>
</evidence>
<name>A0A344TK58_9BACT</name>